<keyword evidence="2" id="KW-1185">Reference proteome</keyword>
<protein>
    <submittedName>
        <fullName evidence="1">Uncharacterized protein</fullName>
    </submittedName>
</protein>
<proteinExistence type="predicted"/>
<name>A0A0D9YZ47_9ORYZ</name>
<evidence type="ECO:0000313" key="2">
    <source>
        <dbReference type="Proteomes" id="UP000026961"/>
    </source>
</evidence>
<dbReference type="AlphaFoldDB" id="A0A0D9YZ47"/>
<reference evidence="1" key="1">
    <citation type="submission" date="2015-04" db="UniProtKB">
        <authorList>
            <consortium name="EnsemblPlants"/>
        </authorList>
    </citation>
    <scope>IDENTIFICATION</scope>
</reference>
<dbReference type="EnsemblPlants" id="OGLUM02G35640.1">
    <property type="protein sequence ID" value="OGLUM02G35640.1"/>
    <property type="gene ID" value="OGLUM02G35640"/>
</dbReference>
<dbReference type="Proteomes" id="UP000026961">
    <property type="component" value="Chromosome 2"/>
</dbReference>
<dbReference type="HOGENOM" id="CLU_165044_0_0_1"/>
<reference evidence="1" key="2">
    <citation type="submission" date="2018-05" db="EMBL/GenBank/DDBJ databases">
        <title>OgluRS3 (Oryza glumaepatula Reference Sequence Version 3).</title>
        <authorList>
            <person name="Zhang J."/>
            <person name="Kudrna D."/>
            <person name="Lee S."/>
            <person name="Talag J."/>
            <person name="Welchert J."/>
            <person name="Wing R.A."/>
        </authorList>
    </citation>
    <scope>NUCLEOTIDE SEQUENCE [LARGE SCALE GENOMIC DNA]</scope>
</reference>
<dbReference type="Gramene" id="OGLUM02G35640.1">
    <property type="protein sequence ID" value="OGLUM02G35640.1"/>
    <property type="gene ID" value="OGLUM02G35640"/>
</dbReference>
<organism evidence="1">
    <name type="scientific">Oryza glumipatula</name>
    <dbReference type="NCBI Taxonomy" id="40148"/>
    <lineage>
        <taxon>Eukaryota</taxon>
        <taxon>Viridiplantae</taxon>
        <taxon>Streptophyta</taxon>
        <taxon>Embryophyta</taxon>
        <taxon>Tracheophyta</taxon>
        <taxon>Spermatophyta</taxon>
        <taxon>Magnoliopsida</taxon>
        <taxon>Liliopsida</taxon>
        <taxon>Poales</taxon>
        <taxon>Poaceae</taxon>
        <taxon>BOP clade</taxon>
        <taxon>Oryzoideae</taxon>
        <taxon>Oryzeae</taxon>
        <taxon>Oryzinae</taxon>
        <taxon>Oryza</taxon>
    </lineage>
</organism>
<accession>A0A0D9YZ47</accession>
<evidence type="ECO:0000313" key="1">
    <source>
        <dbReference type="EnsemblPlants" id="OGLUM02G35640.1"/>
    </source>
</evidence>
<sequence length="122" mass="13280">MKWKYDEVEHHQTQAKFRIATTDPTLGQRLLEMKTSQLLALLFALAVVLAAEATPSDSGGVNTDECIGRKILKVPCQRCFSECIRSYSDGIGTCLDENTCSCAFGCGFNPPKASPPPPSELI</sequence>